<proteinExistence type="predicted"/>
<dbReference type="InterPro" id="IPR001005">
    <property type="entry name" value="SANT/Myb"/>
</dbReference>
<evidence type="ECO:0000259" key="1">
    <source>
        <dbReference type="PROSITE" id="PS50090"/>
    </source>
</evidence>
<evidence type="ECO:0000259" key="2">
    <source>
        <dbReference type="PROSITE" id="PS51294"/>
    </source>
</evidence>
<dbReference type="InterPro" id="IPR017930">
    <property type="entry name" value="Myb_dom"/>
</dbReference>
<comment type="caution">
    <text evidence="3">The sequence shown here is derived from an EMBL/GenBank/DDBJ whole genome shotgun (WGS) entry which is preliminary data.</text>
</comment>
<dbReference type="Pfam" id="PF00249">
    <property type="entry name" value="Myb_DNA-binding"/>
    <property type="match status" value="1"/>
</dbReference>
<organism evidence="3 4">
    <name type="scientific">Bacillus bingmayongensis</name>
    <dbReference type="NCBI Taxonomy" id="1150157"/>
    <lineage>
        <taxon>Bacteria</taxon>
        <taxon>Bacillati</taxon>
        <taxon>Bacillota</taxon>
        <taxon>Bacilli</taxon>
        <taxon>Bacillales</taxon>
        <taxon>Bacillaceae</taxon>
        <taxon>Bacillus</taxon>
    </lineage>
</organism>
<name>A0ABU5JYR1_9BACI</name>
<dbReference type="PROSITE" id="PS50090">
    <property type="entry name" value="MYB_LIKE"/>
    <property type="match status" value="1"/>
</dbReference>
<dbReference type="EMBL" id="JAXOVW010000035">
    <property type="protein sequence ID" value="MDZ5608596.1"/>
    <property type="molecule type" value="Genomic_DNA"/>
</dbReference>
<reference evidence="4" key="1">
    <citation type="submission" date="2023-11" db="EMBL/GenBank/DDBJ databases">
        <title>Genome Sequence of Bacillus pseudomycoides stain BUPM19.</title>
        <authorList>
            <person name="Farhat A."/>
        </authorList>
    </citation>
    <scope>NUCLEOTIDE SEQUENCE [LARGE SCALE GENOMIC DNA]</scope>
    <source>
        <strain evidence="4">BUPM19</strain>
    </source>
</reference>
<dbReference type="InterPro" id="IPR009057">
    <property type="entry name" value="Homeodomain-like_sf"/>
</dbReference>
<dbReference type="SMART" id="SM00717">
    <property type="entry name" value="SANT"/>
    <property type="match status" value="2"/>
</dbReference>
<feature type="domain" description="Myb-like" evidence="1">
    <location>
        <begin position="140"/>
        <end position="189"/>
    </location>
</feature>
<protein>
    <submittedName>
        <fullName evidence="3">SANT/Myb-like DNA-binding domain-containing protein</fullName>
    </submittedName>
</protein>
<gene>
    <name evidence="3" type="ORF">U2I54_16215</name>
</gene>
<sequence>MAGRLWTKEEIAYLEDNWGRYSITKLAEKLNRTVSGVRQKYFRLGLQDARLHFDGITTLQLAKTIQVSYSTIDNWIANYSFPVRYKQFSKKQKVKVVYFKDLFKWFEANKQMIDFSRIEPNILGPEPDWLKEKRNADLVSEKRRRKKWTKEDELLLISMVNAYRYSYSEIARRLQRSENSIRVRLSELGLKARPVYRNNQEKYMDEEVRLMLEMCDKGYSFNAIAKRLKKSELGVRSKLNRLGYRFKAGVPISPKESAV</sequence>
<dbReference type="CDD" id="cd00167">
    <property type="entry name" value="SANT"/>
    <property type="match status" value="1"/>
</dbReference>
<keyword evidence="4" id="KW-1185">Reference proteome</keyword>
<evidence type="ECO:0000313" key="4">
    <source>
        <dbReference type="Proteomes" id="UP001291930"/>
    </source>
</evidence>
<accession>A0ABU5JYR1</accession>
<dbReference type="Gene3D" id="1.10.10.60">
    <property type="entry name" value="Homeodomain-like"/>
    <property type="match status" value="1"/>
</dbReference>
<feature type="domain" description="HTH myb-type" evidence="2">
    <location>
        <begin position="140"/>
        <end position="193"/>
    </location>
</feature>
<dbReference type="Proteomes" id="UP001291930">
    <property type="component" value="Unassembled WGS sequence"/>
</dbReference>
<evidence type="ECO:0000313" key="3">
    <source>
        <dbReference type="EMBL" id="MDZ5608596.1"/>
    </source>
</evidence>
<dbReference type="SUPFAM" id="SSF46689">
    <property type="entry name" value="Homeodomain-like"/>
    <property type="match status" value="1"/>
</dbReference>
<dbReference type="RefSeq" id="WP_374218310.1">
    <property type="nucleotide sequence ID" value="NZ_JAXOVW010000035.1"/>
</dbReference>
<dbReference type="PROSITE" id="PS51294">
    <property type="entry name" value="HTH_MYB"/>
    <property type="match status" value="1"/>
</dbReference>